<dbReference type="AlphaFoldDB" id="A0A811NRD6"/>
<evidence type="ECO:0000256" key="2">
    <source>
        <dbReference type="SAM" id="MobiDB-lite"/>
    </source>
</evidence>
<dbReference type="InterPro" id="IPR007216">
    <property type="entry name" value="CNOT9"/>
</dbReference>
<accession>A0A811NRD6</accession>
<evidence type="ECO:0008006" key="5">
    <source>
        <dbReference type="Google" id="ProtNLM"/>
    </source>
</evidence>
<dbReference type="OrthoDB" id="1183224at2759"/>
<keyword evidence="4" id="KW-1185">Reference proteome</keyword>
<dbReference type="FunFam" id="1.25.10.10:FF:000661">
    <property type="entry name" value="Cell differentiation family, Rcd1-like containing protein"/>
    <property type="match status" value="1"/>
</dbReference>
<dbReference type="GO" id="GO:0006402">
    <property type="term" value="P:mRNA catabolic process"/>
    <property type="evidence" value="ECO:0007669"/>
    <property type="project" value="InterPro"/>
</dbReference>
<evidence type="ECO:0000313" key="4">
    <source>
        <dbReference type="Proteomes" id="UP000604825"/>
    </source>
</evidence>
<proteinExistence type="inferred from homology"/>
<name>A0A811NRD6_9POAL</name>
<dbReference type="Pfam" id="PF04078">
    <property type="entry name" value="Rcd1"/>
    <property type="match status" value="1"/>
</dbReference>
<dbReference type="SUPFAM" id="SSF48371">
    <property type="entry name" value="ARM repeat"/>
    <property type="match status" value="1"/>
</dbReference>
<dbReference type="PANTHER" id="PTHR12262">
    <property type="entry name" value="CCR4-NOT TRANSCRIPTION COMPLEX SUBUNIT 9"/>
    <property type="match status" value="1"/>
</dbReference>
<dbReference type="GO" id="GO:0030014">
    <property type="term" value="C:CCR4-NOT complex"/>
    <property type="evidence" value="ECO:0007669"/>
    <property type="project" value="InterPro"/>
</dbReference>
<evidence type="ECO:0000256" key="1">
    <source>
        <dbReference type="ARBA" id="ARBA00006385"/>
    </source>
</evidence>
<evidence type="ECO:0000313" key="3">
    <source>
        <dbReference type="EMBL" id="CAD6226841.1"/>
    </source>
</evidence>
<dbReference type="Proteomes" id="UP000604825">
    <property type="component" value="Unassembled WGS sequence"/>
</dbReference>
<dbReference type="Gene3D" id="1.25.10.10">
    <property type="entry name" value="Leucine-rich Repeat Variant"/>
    <property type="match status" value="1"/>
</dbReference>
<dbReference type="EMBL" id="CAJGYO010000004">
    <property type="protein sequence ID" value="CAD6226841.1"/>
    <property type="molecule type" value="Genomic_DNA"/>
</dbReference>
<feature type="region of interest" description="Disordered" evidence="2">
    <location>
        <begin position="327"/>
        <end position="360"/>
    </location>
</feature>
<dbReference type="InterPro" id="IPR016024">
    <property type="entry name" value="ARM-type_fold"/>
</dbReference>
<reference evidence="3" key="1">
    <citation type="submission" date="2020-10" db="EMBL/GenBank/DDBJ databases">
        <authorList>
            <person name="Han B."/>
            <person name="Lu T."/>
            <person name="Zhao Q."/>
            <person name="Huang X."/>
            <person name="Zhao Y."/>
        </authorList>
    </citation>
    <scope>NUCLEOTIDE SEQUENCE</scope>
</reference>
<sequence length="360" mass="39522">MPRLPPSVARGSGGCNAVVQAEDTKMKPEERLLRDLYEPELRGNALAELSKVPLLPFLVCWLYIPVLEDLASSISSELIDSVMVLKREMFKNLAPLMWHSFGSIIILLREILSVYPALSPPTLTACASSRVCNAIALLQSVASHPETRTSFLKAYIPIYLYPLLNTVSNARSFESLRLTSLGVIGALVKADDTEAIGFLLQSEIIPLCLRIMETGKELSKTVATYIVERIVLDEAGLQYICFTVERFFALASVLQSMVISLAEQPSARLLKHIICCYHRLTDHPRALRALRISFPEALKNGTFDHCLEDDPVARNFLQQLLDTLAAPWDEAPDSGPGSAVGGTPHVGPGSSQAGPSRVRR</sequence>
<comment type="similarity">
    <text evidence="1">Belongs to the CNOT9 family.</text>
</comment>
<gene>
    <name evidence="3" type="ORF">NCGR_LOCUS18529</name>
</gene>
<dbReference type="InterPro" id="IPR011989">
    <property type="entry name" value="ARM-like"/>
</dbReference>
<comment type="caution">
    <text evidence="3">The sequence shown here is derived from an EMBL/GenBank/DDBJ whole genome shotgun (WGS) entry which is preliminary data.</text>
</comment>
<protein>
    <recommendedName>
        <fullName evidence="5">Cell differentiation protein rcd1</fullName>
    </recommendedName>
</protein>
<organism evidence="3 4">
    <name type="scientific">Miscanthus lutarioriparius</name>
    <dbReference type="NCBI Taxonomy" id="422564"/>
    <lineage>
        <taxon>Eukaryota</taxon>
        <taxon>Viridiplantae</taxon>
        <taxon>Streptophyta</taxon>
        <taxon>Embryophyta</taxon>
        <taxon>Tracheophyta</taxon>
        <taxon>Spermatophyta</taxon>
        <taxon>Magnoliopsida</taxon>
        <taxon>Liliopsida</taxon>
        <taxon>Poales</taxon>
        <taxon>Poaceae</taxon>
        <taxon>PACMAD clade</taxon>
        <taxon>Panicoideae</taxon>
        <taxon>Andropogonodae</taxon>
        <taxon>Andropogoneae</taxon>
        <taxon>Saccharinae</taxon>
        <taxon>Miscanthus</taxon>
    </lineage>
</organism>